<dbReference type="EMBL" id="MEUI01000003">
    <property type="protein sequence ID" value="OGC35355.1"/>
    <property type="molecule type" value="Genomic_DNA"/>
</dbReference>
<comment type="caution">
    <text evidence="3">The sequence shown here is derived from an EMBL/GenBank/DDBJ whole genome shotgun (WGS) entry which is preliminary data.</text>
</comment>
<dbReference type="AlphaFoldDB" id="A0A1F4TRK2"/>
<gene>
    <name evidence="3" type="ORF">A2462_07030</name>
</gene>
<evidence type="ECO:0000313" key="4">
    <source>
        <dbReference type="Proteomes" id="UP000177309"/>
    </source>
</evidence>
<organism evidence="3 4">
    <name type="scientific">candidate division WOR-1 bacterium RIFOXYC2_FULL_41_25</name>
    <dbReference type="NCBI Taxonomy" id="1802586"/>
    <lineage>
        <taxon>Bacteria</taxon>
        <taxon>Bacillati</taxon>
        <taxon>Saganbacteria</taxon>
    </lineage>
</organism>
<reference evidence="3 4" key="1">
    <citation type="journal article" date="2016" name="Nat. Commun.">
        <title>Thousands of microbial genomes shed light on interconnected biogeochemical processes in an aquifer system.</title>
        <authorList>
            <person name="Anantharaman K."/>
            <person name="Brown C.T."/>
            <person name="Hug L.A."/>
            <person name="Sharon I."/>
            <person name="Castelle C.J."/>
            <person name="Probst A.J."/>
            <person name="Thomas B.C."/>
            <person name="Singh A."/>
            <person name="Wilkins M.J."/>
            <person name="Karaoz U."/>
            <person name="Brodie E.L."/>
            <person name="Williams K.H."/>
            <person name="Hubbard S.S."/>
            <person name="Banfield J.F."/>
        </authorList>
    </citation>
    <scope>NUCLEOTIDE SEQUENCE [LARGE SCALE GENOMIC DNA]</scope>
</reference>
<feature type="domain" description="Fido" evidence="2">
    <location>
        <begin position="54"/>
        <end position="193"/>
    </location>
</feature>
<accession>A0A1F4TRK2</accession>
<dbReference type="Pfam" id="PF02661">
    <property type="entry name" value="Fic"/>
    <property type="match status" value="1"/>
</dbReference>
<evidence type="ECO:0000259" key="2">
    <source>
        <dbReference type="PROSITE" id="PS51459"/>
    </source>
</evidence>
<dbReference type="PROSITE" id="PS51459">
    <property type="entry name" value="FIDO"/>
    <property type="match status" value="1"/>
</dbReference>
<dbReference type="PANTHER" id="PTHR13504">
    <property type="entry name" value="FIDO DOMAIN-CONTAINING PROTEIN DDB_G0283145"/>
    <property type="match status" value="1"/>
</dbReference>
<feature type="active site" evidence="1">
    <location>
        <position position="129"/>
    </location>
</feature>
<dbReference type="Gene3D" id="1.10.3290.10">
    <property type="entry name" value="Fido-like domain"/>
    <property type="match status" value="1"/>
</dbReference>
<dbReference type="NCBIfam" id="TIGR02613">
    <property type="entry name" value="mob_myst_B"/>
    <property type="match status" value="1"/>
</dbReference>
<evidence type="ECO:0000313" key="3">
    <source>
        <dbReference type="EMBL" id="OGC35355.1"/>
    </source>
</evidence>
<name>A0A1F4TRK2_UNCSA</name>
<dbReference type="InterPro" id="IPR036597">
    <property type="entry name" value="Fido-like_dom_sf"/>
</dbReference>
<dbReference type="InterPro" id="IPR040198">
    <property type="entry name" value="Fido_containing"/>
</dbReference>
<dbReference type="SUPFAM" id="SSF140931">
    <property type="entry name" value="Fic-like"/>
    <property type="match status" value="1"/>
</dbReference>
<proteinExistence type="predicted"/>
<sequence>MPLIENIPGATPLDDLSGLIPTHITTRQQLNEWEAANILQAVKKYLTRREPLEVSLEWLKEVHRIMFAETWEWAGTFRKKPLSIGIDWHNIPEQMKILVDDLKYWQAEESTMSVFNQSVRLHHCLVKIHPFVNGNGRHSRLVADIFLFANKQQLPIWPDNELIVASGIRQQYIAALQSADKGDFKPLEKFTAELIKR</sequence>
<dbReference type="InterPro" id="IPR003812">
    <property type="entry name" value="Fido"/>
</dbReference>
<dbReference type="Proteomes" id="UP000177309">
    <property type="component" value="Unassembled WGS sequence"/>
</dbReference>
<dbReference type="InterPro" id="IPR013436">
    <property type="entry name" value="Mobile_mystery_prot_B"/>
</dbReference>
<protein>
    <recommendedName>
        <fullName evidence="2">Fido domain-containing protein</fullName>
    </recommendedName>
</protein>
<dbReference type="PANTHER" id="PTHR13504:SF39">
    <property type="entry name" value="CELL FILAMENTATION PROTEIN"/>
    <property type="match status" value="1"/>
</dbReference>
<evidence type="ECO:0000256" key="1">
    <source>
        <dbReference type="PIRSR" id="PIRSR640198-1"/>
    </source>
</evidence>